<dbReference type="Proteomes" id="UP000477651">
    <property type="component" value="Unassembled WGS sequence"/>
</dbReference>
<dbReference type="Pfam" id="PF01121">
    <property type="entry name" value="CoaE"/>
    <property type="match status" value="1"/>
</dbReference>
<dbReference type="GO" id="GO:0015937">
    <property type="term" value="P:coenzyme A biosynthetic process"/>
    <property type="evidence" value="ECO:0007669"/>
    <property type="project" value="UniProtKB-UniRule"/>
</dbReference>
<dbReference type="GO" id="GO:0005737">
    <property type="term" value="C:cytoplasm"/>
    <property type="evidence" value="ECO:0007669"/>
    <property type="project" value="UniProtKB-SubCell"/>
</dbReference>
<dbReference type="InterPro" id="IPR027417">
    <property type="entry name" value="P-loop_NTPase"/>
</dbReference>
<evidence type="ECO:0000313" key="7">
    <source>
        <dbReference type="EMBL" id="NEN76502.1"/>
    </source>
</evidence>
<sequence>MEKYNQFCVGLTGGIGSGKSTVAGLLEQWGIKVIDADQISRTLTQANGQAIPAIREVFGDGVIAPDHSLNRDAMRQLIFSDVSVKKKLENILHPMIKQEMQKQCQQEKQSPYIVFDIPLLVESIDYYRSWLDRICVVDCDEATQIKRVSKRNALSQETIQRIIQQQVRREERLLYADDIIFNGEGITLDNLQEQAYNFHMKWSLMVNKGV</sequence>
<evidence type="ECO:0000256" key="6">
    <source>
        <dbReference type="NCBIfam" id="TIGR00152"/>
    </source>
</evidence>
<keyword evidence="5 7" id="KW-0808">Transferase</keyword>
<keyword evidence="8" id="KW-1185">Reference proteome</keyword>
<dbReference type="GO" id="GO:0004140">
    <property type="term" value="F:dephospho-CoA kinase activity"/>
    <property type="evidence" value="ECO:0007669"/>
    <property type="project" value="UniProtKB-UniRule"/>
</dbReference>
<dbReference type="PROSITE" id="PS51219">
    <property type="entry name" value="DPCK"/>
    <property type="match status" value="1"/>
</dbReference>
<comment type="catalytic activity">
    <reaction evidence="5">
        <text>3'-dephospho-CoA + ATP = ADP + CoA + H(+)</text>
        <dbReference type="Rhea" id="RHEA:18245"/>
        <dbReference type="ChEBI" id="CHEBI:15378"/>
        <dbReference type="ChEBI" id="CHEBI:30616"/>
        <dbReference type="ChEBI" id="CHEBI:57287"/>
        <dbReference type="ChEBI" id="CHEBI:57328"/>
        <dbReference type="ChEBI" id="CHEBI:456216"/>
        <dbReference type="EC" id="2.7.1.24"/>
    </reaction>
</comment>
<protein>
    <recommendedName>
        <fullName evidence="5 6">Dephospho-CoA kinase</fullName>
        <ecNumber evidence="5 6">2.7.1.24</ecNumber>
    </recommendedName>
    <alternativeName>
        <fullName evidence="5">Dephosphocoenzyme A kinase</fullName>
    </alternativeName>
</protein>
<evidence type="ECO:0000256" key="3">
    <source>
        <dbReference type="ARBA" id="ARBA00022840"/>
    </source>
</evidence>
<dbReference type="UniPathway" id="UPA00241">
    <property type="reaction ID" value="UER00356"/>
</dbReference>
<dbReference type="HAMAP" id="MF_00376">
    <property type="entry name" value="Dephospho_CoA_kinase"/>
    <property type="match status" value="1"/>
</dbReference>
<keyword evidence="4 5" id="KW-0173">Coenzyme A biosynthesis</keyword>
<comment type="subcellular location">
    <subcellularLocation>
        <location evidence="5">Cytoplasm</location>
    </subcellularLocation>
</comment>
<evidence type="ECO:0000256" key="5">
    <source>
        <dbReference type="HAMAP-Rule" id="MF_00376"/>
    </source>
</evidence>
<keyword evidence="5" id="KW-0963">Cytoplasm</keyword>
<dbReference type="CDD" id="cd02022">
    <property type="entry name" value="DPCK"/>
    <property type="match status" value="1"/>
</dbReference>
<dbReference type="EC" id="2.7.1.24" evidence="5 6"/>
<dbReference type="PANTHER" id="PTHR10695:SF46">
    <property type="entry name" value="BIFUNCTIONAL COENZYME A SYNTHASE-RELATED"/>
    <property type="match status" value="1"/>
</dbReference>
<feature type="binding site" evidence="5">
    <location>
        <begin position="16"/>
        <end position="21"/>
    </location>
    <ligand>
        <name>ATP</name>
        <dbReference type="ChEBI" id="CHEBI:30616"/>
    </ligand>
</feature>
<keyword evidence="5 7" id="KW-0418">Kinase</keyword>
<dbReference type="NCBIfam" id="TIGR00152">
    <property type="entry name" value="dephospho-CoA kinase"/>
    <property type="match status" value="1"/>
</dbReference>
<dbReference type="Gene3D" id="3.40.50.300">
    <property type="entry name" value="P-loop containing nucleotide triphosphate hydrolases"/>
    <property type="match status" value="1"/>
</dbReference>
<proteinExistence type="inferred from homology"/>
<dbReference type="RefSeq" id="WP_159991621.1">
    <property type="nucleotide sequence ID" value="NZ_CP047165.1"/>
</dbReference>
<accession>A0A6L9Y7K9</accession>
<evidence type="ECO:0000256" key="1">
    <source>
        <dbReference type="ARBA" id="ARBA00009018"/>
    </source>
</evidence>
<dbReference type="InterPro" id="IPR001977">
    <property type="entry name" value="Depp_CoAkinase"/>
</dbReference>
<keyword evidence="3 5" id="KW-0067">ATP-binding</keyword>
<comment type="caution">
    <text evidence="7">The sequence shown here is derived from an EMBL/GenBank/DDBJ whole genome shotgun (WGS) entry which is preliminary data.</text>
</comment>
<dbReference type="PANTHER" id="PTHR10695">
    <property type="entry name" value="DEPHOSPHO-COA KINASE-RELATED"/>
    <property type="match status" value="1"/>
</dbReference>
<dbReference type="AlphaFoldDB" id="A0A6L9Y7K9"/>
<dbReference type="EMBL" id="JAAGYR010000020">
    <property type="protein sequence ID" value="NEN76502.1"/>
    <property type="molecule type" value="Genomic_DNA"/>
</dbReference>
<name>A0A6L9Y7K9_9BURK</name>
<dbReference type="SUPFAM" id="SSF52540">
    <property type="entry name" value="P-loop containing nucleoside triphosphate hydrolases"/>
    <property type="match status" value="1"/>
</dbReference>
<gene>
    <name evidence="5" type="primary">coaE</name>
    <name evidence="7" type="ORF">F9B74_09290</name>
</gene>
<keyword evidence="2 5" id="KW-0547">Nucleotide-binding</keyword>
<organism evidence="7 8">
    <name type="scientific">Pelistega ratti</name>
    <dbReference type="NCBI Taxonomy" id="2652177"/>
    <lineage>
        <taxon>Bacteria</taxon>
        <taxon>Pseudomonadati</taxon>
        <taxon>Pseudomonadota</taxon>
        <taxon>Betaproteobacteria</taxon>
        <taxon>Burkholderiales</taxon>
        <taxon>Alcaligenaceae</taxon>
        <taxon>Pelistega</taxon>
    </lineage>
</organism>
<comment type="function">
    <text evidence="5">Catalyzes the phosphorylation of the 3'-hydroxyl group of dephosphocoenzyme A to form coenzyme A.</text>
</comment>
<comment type="similarity">
    <text evidence="1 5">Belongs to the CoaE family.</text>
</comment>
<evidence type="ECO:0000256" key="2">
    <source>
        <dbReference type="ARBA" id="ARBA00022741"/>
    </source>
</evidence>
<evidence type="ECO:0000313" key="8">
    <source>
        <dbReference type="Proteomes" id="UP000477651"/>
    </source>
</evidence>
<dbReference type="GO" id="GO:0005524">
    <property type="term" value="F:ATP binding"/>
    <property type="evidence" value="ECO:0007669"/>
    <property type="project" value="UniProtKB-UniRule"/>
</dbReference>
<reference evidence="7 8" key="1">
    <citation type="submission" date="2020-02" db="EMBL/GenBank/DDBJ databases">
        <title>Pelistega sp. NLN82 were isolated from wild rodents of the Hainan Island.</title>
        <authorList>
            <person name="Niu N."/>
            <person name="Zhou J."/>
        </authorList>
    </citation>
    <scope>NUCLEOTIDE SEQUENCE [LARGE SCALE GENOMIC DNA]</scope>
    <source>
        <strain evidence="7 8">NLN82</strain>
    </source>
</reference>
<comment type="pathway">
    <text evidence="5">Cofactor biosynthesis; coenzyme A biosynthesis; CoA from (R)-pantothenate: step 5/5.</text>
</comment>
<evidence type="ECO:0000256" key="4">
    <source>
        <dbReference type="ARBA" id="ARBA00022993"/>
    </source>
</evidence>